<dbReference type="PRINTS" id="PR00036">
    <property type="entry name" value="HTHLACI"/>
</dbReference>
<keyword evidence="4" id="KW-0804">Transcription</keyword>
<protein>
    <submittedName>
        <fullName evidence="7">LacI family DNA-binding transcriptional regulator</fullName>
    </submittedName>
</protein>
<dbReference type="Gene3D" id="3.40.50.2300">
    <property type="match status" value="2"/>
</dbReference>
<dbReference type="Pfam" id="PF00356">
    <property type="entry name" value="LacI"/>
    <property type="match status" value="1"/>
</dbReference>
<evidence type="ECO:0000259" key="5">
    <source>
        <dbReference type="PROSITE" id="PS50932"/>
    </source>
</evidence>
<dbReference type="GeneID" id="96623210"/>
<keyword evidence="1" id="KW-0678">Repressor</keyword>
<dbReference type="EMBL" id="CP061539">
    <property type="protein sequence ID" value="QNV38272.1"/>
    <property type="molecule type" value="Genomic_DNA"/>
</dbReference>
<accession>A0A7H2BF26</accession>
<keyword evidence="3 7" id="KW-0238">DNA-binding</keyword>
<evidence type="ECO:0000313" key="8">
    <source>
        <dbReference type="Proteomes" id="UP000516404"/>
    </source>
</evidence>
<evidence type="ECO:0000259" key="6">
    <source>
        <dbReference type="PROSITE" id="PS50943"/>
    </source>
</evidence>
<dbReference type="InterPro" id="IPR001387">
    <property type="entry name" value="Cro/C1-type_HTH"/>
</dbReference>
<feature type="domain" description="HTH cro/C1-type" evidence="6">
    <location>
        <begin position="5"/>
        <end position="48"/>
    </location>
</feature>
<evidence type="ECO:0000313" key="7">
    <source>
        <dbReference type="EMBL" id="QNV38272.1"/>
    </source>
</evidence>
<dbReference type="CDD" id="cd06291">
    <property type="entry name" value="PBP1_Qymf-like"/>
    <property type="match status" value="1"/>
</dbReference>
<dbReference type="PANTHER" id="PTHR30146:SF95">
    <property type="entry name" value="RIBOSE OPERON REPRESSOR"/>
    <property type="match status" value="1"/>
</dbReference>
<dbReference type="SUPFAM" id="SSF53822">
    <property type="entry name" value="Periplasmic binding protein-like I"/>
    <property type="match status" value="1"/>
</dbReference>
<gene>
    <name evidence="7" type="ORF">IDM49_03085</name>
</gene>
<sequence>MVNPTLEDVAAIAGVSPTTVSRVLNNRGYLSEKTKQKVFAAMQELDYRPNAIARSLQNKKTKIVALIFPTVAHPFYGAMATYLEERLSDRGYRVILCNSQDHPERERDYIDMLLSHHVDGVITGAHSDAIANYPTLRSALVTIDREQSQRYPNIRCDNYGGARKATSALIDAGARHIVHITSTQSDTNQRQRGYLDVMQKNNLEPRILEVGFAAESAAKNRAITDYLDQHPEVDAVFGSNDTYAAYALNWAQVQEKKVPQDFQVVGFDGTQAIHSLLPHLATVVQPIEDMAERAVERLVEAMESSTPHEVMADESRLENDVFPTVFRPGTTVRLP</sequence>
<evidence type="ECO:0000256" key="4">
    <source>
        <dbReference type="ARBA" id="ARBA00023163"/>
    </source>
</evidence>
<name>A0A7H2BF26_9MICC</name>
<dbReference type="PANTHER" id="PTHR30146">
    <property type="entry name" value="LACI-RELATED TRANSCRIPTIONAL REPRESSOR"/>
    <property type="match status" value="1"/>
</dbReference>
<evidence type="ECO:0000256" key="1">
    <source>
        <dbReference type="ARBA" id="ARBA00022491"/>
    </source>
</evidence>
<evidence type="ECO:0000256" key="2">
    <source>
        <dbReference type="ARBA" id="ARBA00023015"/>
    </source>
</evidence>
<dbReference type="InterPro" id="IPR010982">
    <property type="entry name" value="Lambda_DNA-bd_dom_sf"/>
</dbReference>
<keyword evidence="2" id="KW-0805">Transcription regulation</keyword>
<dbReference type="SMART" id="SM00354">
    <property type="entry name" value="HTH_LACI"/>
    <property type="match status" value="1"/>
</dbReference>
<dbReference type="AlphaFoldDB" id="A0A7H2BF26"/>
<dbReference type="Pfam" id="PF13377">
    <property type="entry name" value="Peripla_BP_3"/>
    <property type="match status" value="1"/>
</dbReference>
<dbReference type="GO" id="GO:0000976">
    <property type="term" value="F:transcription cis-regulatory region binding"/>
    <property type="evidence" value="ECO:0007669"/>
    <property type="project" value="TreeGrafter"/>
</dbReference>
<dbReference type="CDD" id="cd01392">
    <property type="entry name" value="HTH_LacI"/>
    <property type="match status" value="1"/>
</dbReference>
<proteinExistence type="predicted"/>
<dbReference type="SUPFAM" id="SSF47413">
    <property type="entry name" value="lambda repressor-like DNA-binding domains"/>
    <property type="match status" value="1"/>
</dbReference>
<dbReference type="RefSeq" id="WP_190724991.1">
    <property type="nucleotide sequence ID" value="NZ_CP061539.1"/>
</dbReference>
<feature type="domain" description="HTH lacI-type" evidence="5">
    <location>
        <begin position="4"/>
        <end position="58"/>
    </location>
</feature>
<dbReference type="Proteomes" id="UP000516404">
    <property type="component" value="Chromosome"/>
</dbReference>
<evidence type="ECO:0000256" key="3">
    <source>
        <dbReference type="ARBA" id="ARBA00023125"/>
    </source>
</evidence>
<dbReference type="PROSITE" id="PS00356">
    <property type="entry name" value="HTH_LACI_1"/>
    <property type="match status" value="1"/>
</dbReference>
<dbReference type="InterPro" id="IPR046335">
    <property type="entry name" value="LacI/GalR-like_sensor"/>
</dbReference>
<organism evidence="7 8">
    <name type="scientific">Rothia terrae</name>
    <dbReference type="NCBI Taxonomy" id="396015"/>
    <lineage>
        <taxon>Bacteria</taxon>
        <taxon>Bacillati</taxon>
        <taxon>Actinomycetota</taxon>
        <taxon>Actinomycetes</taxon>
        <taxon>Micrococcales</taxon>
        <taxon>Micrococcaceae</taxon>
        <taxon>Rothia</taxon>
    </lineage>
</organism>
<dbReference type="GO" id="GO:0003700">
    <property type="term" value="F:DNA-binding transcription factor activity"/>
    <property type="evidence" value="ECO:0007669"/>
    <property type="project" value="TreeGrafter"/>
</dbReference>
<reference evidence="7 8" key="1">
    <citation type="submission" date="2020-09" db="EMBL/GenBank/DDBJ databases">
        <title>Investigation of environmental microbes.</title>
        <authorList>
            <person name="Ou Y."/>
            <person name="Kang Q."/>
        </authorList>
    </citation>
    <scope>NUCLEOTIDE SEQUENCE [LARGE SCALE GENOMIC DNA]</scope>
    <source>
        <strain evidence="7 8">KJZ-14</strain>
    </source>
</reference>
<dbReference type="KEGG" id="rter:IDM49_03085"/>
<dbReference type="PROSITE" id="PS50932">
    <property type="entry name" value="HTH_LACI_2"/>
    <property type="match status" value="1"/>
</dbReference>
<dbReference type="PROSITE" id="PS50943">
    <property type="entry name" value="HTH_CROC1"/>
    <property type="match status" value="1"/>
</dbReference>
<keyword evidence="8" id="KW-1185">Reference proteome</keyword>
<dbReference type="Gene3D" id="1.10.260.40">
    <property type="entry name" value="lambda repressor-like DNA-binding domains"/>
    <property type="match status" value="1"/>
</dbReference>
<dbReference type="InterPro" id="IPR028082">
    <property type="entry name" value="Peripla_BP_I"/>
</dbReference>
<dbReference type="InterPro" id="IPR000843">
    <property type="entry name" value="HTH_LacI"/>
</dbReference>